<dbReference type="SUPFAM" id="SSF51120">
    <property type="entry name" value="beta-Roll"/>
    <property type="match status" value="2"/>
</dbReference>
<dbReference type="Gene3D" id="2.60.120.260">
    <property type="entry name" value="Galactose-binding domain-like"/>
    <property type="match status" value="1"/>
</dbReference>
<dbReference type="InterPro" id="IPR005135">
    <property type="entry name" value="Endo/exonuclease/phosphatase"/>
</dbReference>
<dbReference type="InterPro" id="IPR011049">
    <property type="entry name" value="Serralysin-like_metalloprot_C"/>
</dbReference>
<evidence type="ECO:0000313" key="3">
    <source>
        <dbReference type="Proteomes" id="UP000194137"/>
    </source>
</evidence>
<dbReference type="Gene3D" id="3.60.10.10">
    <property type="entry name" value="Endonuclease/exonuclease/phosphatase"/>
    <property type="match status" value="1"/>
</dbReference>
<protein>
    <submittedName>
        <fullName evidence="2">Uncharacterized protein</fullName>
    </submittedName>
</protein>
<dbReference type="Gene3D" id="3.60.21.10">
    <property type="match status" value="1"/>
</dbReference>
<dbReference type="InterPro" id="IPR018511">
    <property type="entry name" value="Hemolysin-typ_Ca-bd_CS"/>
</dbReference>
<dbReference type="CDD" id="cd10283">
    <property type="entry name" value="MnuA_DNase1-like"/>
    <property type="match status" value="1"/>
</dbReference>
<organism evidence="2 3">
    <name type="scientific">Pseudorhodoplanes sinuspersici</name>
    <dbReference type="NCBI Taxonomy" id="1235591"/>
    <lineage>
        <taxon>Bacteria</taxon>
        <taxon>Pseudomonadati</taxon>
        <taxon>Pseudomonadota</taxon>
        <taxon>Alphaproteobacteria</taxon>
        <taxon>Hyphomicrobiales</taxon>
        <taxon>Pseudorhodoplanes</taxon>
    </lineage>
</organism>
<dbReference type="Gene3D" id="3.90.780.10">
    <property type="entry name" value="5'-Nucleotidase, C-terminal domain"/>
    <property type="match status" value="1"/>
</dbReference>
<dbReference type="GO" id="GO:0016787">
    <property type="term" value="F:hydrolase activity"/>
    <property type="evidence" value="ECO:0007669"/>
    <property type="project" value="InterPro"/>
</dbReference>
<dbReference type="PANTHER" id="PTHR42834">
    <property type="entry name" value="ENDONUCLEASE/EXONUCLEASE/PHOSPHATASE FAMILY PROTEIN (AFU_ORTHOLOGUE AFUA_3G09210)"/>
    <property type="match status" value="1"/>
</dbReference>
<dbReference type="PROSITE" id="PS00330">
    <property type="entry name" value="HEMOLYSIN_CALCIUM"/>
    <property type="match status" value="3"/>
</dbReference>
<dbReference type="Pfam" id="PF02872">
    <property type="entry name" value="5_nucleotid_C"/>
    <property type="match status" value="1"/>
</dbReference>
<dbReference type="OrthoDB" id="9803927at2"/>
<feature type="compositionally biased region" description="Low complexity" evidence="1">
    <location>
        <begin position="1685"/>
        <end position="1694"/>
    </location>
</feature>
<dbReference type="PANTHER" id="PTHR42834:SF1">
    <property type="entry name" value="ENDONUCLEASE_EXONUCLEASE_PHOSPHATASE FAMILY PROTEIN (AFU_ORTHOLOGUE AFUA_3G09210)"/>
    <property type="match status" value="1"/>
</dbReference>
<evidence type="ECO:0000256" key="1">
    <source>
        <dbReference type="SAM" id="MobiDB-lite"/>
    </source>
</evidence>
<dbReference type="SUPFAM" id="SSF56300">
    <property type="entry name" value="Metallo-dependent phosphatases"/>
    <property type="match status" value="1"/>
</dbReference>
<dbReference type="RefSeq" id="WP_086089696.1">
    <property type="nucleotide sequence ID" value="NZ_CP021112.1"/>
</dbReference>
<accession>A0A1W6ZVY6</accession>
<proteinExistence type="predicted"/>
<reference evidence="2 3" key="1">
    <citation type="submission" date="2017-05" db="EMBL/GenBank/DDBJ databases">
        <title>Full genome sequence of Pseudorhodoplanes sinuspersici.</title>
        <authorList>
            <person name="Dastgheib S.M.M."/>
            <person name="Shavandi M."/>
            <person name="Tirandaz H."/>
        </authorList>
    </citation>
    <scope>NUCLEOTIDE SEQUENCE [LARGE SCALE GENOMIC DNA]</scope>
    <source>
        <strain evidence="2 3">RIPI110</strain>
    </source>
</reference>
<sequence length="1831" mass="189389">MSTVYHQLSAGLLQQDWSNTGLITGNDSWANVPSIQGFLGDIGGAIGADPRTVTGAAVGAVDVIANQTDPSTLTNGGVAEFHISNPTVALNGSGTANAPCLVLYLNASGCENVRVQFNVRDLDGSSDNAVQQIAVQYRIGESGTWSNLPNGYIADATQGGQAGLTTAVDVTLPSAANNQAQLQVRILTTNASGNDEWVGIDDINVSSNGEDPSVITIMAIQGSGHVSEMDGDIVTTTGVVTAVDTNGSRGFWIQDPNGDGNAATSDAIFVFRPSGDLPAVGQMVSVTGTVDEYTPNGAAPGSFSTTEIIATGAGAVTVIGTGPAIEAVVIGGEGGLLPPSSSFADAAAFYESMEGMLVTVKEAVVVGPTNDFGEIYAVVDNDSDRANGVNGSELNDRGALPIEGGASDFGNTNVSGGDFNPERIQIDDDSGVFNMPTPSVSNGAELGDVTGILRYDFGNYEVVATQAYTVDKQSDLVKETTTLVGDAYRLTVASYNAENLDPNDGAARFNTIAQEIVTNLKTPDIISLQEVQDNDGPGNANGSSVTSASQTLQMLIDAINAAAPDGVEYAFLDNPFIGDDTNGGEGGGNIRTAFIYRVDRVDFVEGSLKTIAADGTAITDPAGNVDQQTNPDNPFYDSRPPLVATFEFNGEEVTIVNNHFTSKGGSGALYGSDESPRNGGEVQRAAQAQAVNNFVDSLLSNDPDAKIVVAGDLNDFEFEEPMSVVKGTGSISNYDVPGEDPIAATADYTAGGEQVLHDLLETLPADERYDYVYEGNAQSLDHVLVTDGLKDGAQFDVVRINAEFGDQTSDHDPLVASFEIPAQPAQNFTLQLLHLADGEAGLLAGDTAPMLAALVDAFDDDYANTLILSGGDNYIPGPFINAGSDPSLNAVIGATAPGRPDVAIHNALGVEVSAIGNHEWDLGSNIFADSIRGSGAWTGADYALVSANLDFSTDSAMRGLADQSLGGTAGDIAGSEASSIKGKVAPWVTVTEGGERIGILGATTQILERISSPTGTEVDGFPKNGEPGDNTTEVDDMDLLAAQLQPIIDEMIASGINKIILQSHLQSIENEKLLATKLHGVDIILAAGSNTRLGDSDDEAVEFPGHGADFADTYPLVTQGTDGKTTLIVNTDNEYTYLGRLVVEFDQNGDIVLDSLAENVGINGAYASTAENVAEAWGVDVEDLDETAFAEGTKGDLVRDITEAVDAVIAAKDGNVFGYTDVYLEGERSFVRNQETNFGNLSADANGHAAREAVGDEPFIVSLKNGGGIRAQIGAVDVVTGEKIPPIANPDADKPTGAVSELDVENALRFDNKLMMFDTTPEGLLALLNWGAGLSANNGGFPQIGGVRFSFDPDLPGNSGSTPGSRVRDVALIDEEGNFLRLIVDDGVVVEGAPGTISVVTLNFTANGGDGYPAKQVGENFRYLLQDGTLSAPIDESLDFTAAANVPANALGEQQAFEEYMQEFHGTPETAYDVADTSIELDERIQNLNFREDTVAEGALITGDNGDNVLDGTANADTIDGKGGEDRIDGLAGDDRLFGGAGDDLIEGGEGNDYIDGGDDDDVIFGDAGDDILICGLGNDVIKGNAGDDTFVVTSLADGRDSYDGGDGIDTLDLSALSQSITLTLKDGVTTFATDTIENIENVIGGSADDKLTGNSFDNVLSGNAGDDTLKGGAGNDTLDGGDGNDTLDGGTGNDTLLGGAGDDILKGGAGDDVIKGGAGNDTLTGGAGLDRFVFDSVSDGIDTITDFKLSGASEDRIVLSASMFEGFTGDDAFDLIGSGFLRAVVNGNTTEMQIDVDGGGDDFATLAILNGKLSNGVLADHTIVELDPVA</sequence>
<dbReference type="InterPro" id="IPR001343">
    <property type="entry name" value="Hemolysn_Ca-bd"/>
</dbReference>
<feature type="region of interest" description="Disordered" evidence="1">
    <location>
        <begin position="1671"/>
        <end position="1694"/>
    </location>
</feature>
<dbReference type="InterPro" id="IPR029052">
    <property type="entry name" value="Metallo-depent_PP-like"/>
</dbReference>
<dbReference type="PRINTS" id="PR00313">
    <property type="entry name" value="CABNDNGRPT"/>
</dbReference>
<evidence type="ECO:0000313" key="2">
    <source>
        <dbReference type="EMBL" id="ARQ01301.1"/>
    </source>
</evidence>
<dbReference type="InterPro" id="IPR036907">
    <property type="entry name" value="5'-Nucleotdase_C_sf"/>
</dbReference>
<dbReference type="InterPro" id="IPR036691">
    <property type="entry name" value="Endo/exonu/phosph_ase_sf"/>
</dbReference>
<dbReference type="Pfam" id="PF19580">
    <property type="entry name" value="Exo_endo_phos_3"/>
    <property type="match status" value="1"/>
</dbReference>
<dbReference type="SUPFAM" id="SSF56219">
    <property type="entry name" value="DNase I-like"/>
    <property type="match status" value="1"/>
</dbReference>
<dbReference type="KEGG" id="psin:CAK95_21035"/>
<dbReference type="Proteomes" id="UP000194137">
    <property type="component" value="Chromosome"/>
</dbReference>
<keyword evidence="3" id="KW-1185">Reference proteome</keyword>
<gene>
    <name evidence="2" type="ORF">CAK95_21035</name>
</gene>
<dbReference type="InterPro" id="IPR008334">
    <property type="entry name" value="5'-Nucleotdase_C"/>
</dbReference>
<dbReference type="Pfam" id="PF00353">
    <property type="entry name" value="HemolysinCabind"/>
    <property type="match status" value="4"/>
</dbReference>
<dbReference type="SUPFAM" id="SSF55816">
    <property type="entry name" value="5'-nucleotidase (syn. UDP-sugar hydrolase), C-terminal domain"/>
    <property type="match status" value="1"/>
</dbReference>
<dbReference type="EMBL" id="CP021112">
    <property type="protein sequence ID" value="ARQ01301.1"/>
    <property type="molecule type" value="Genomic_DNA"/>
</dbReference>
<dbReference type="CDD" id="cd04486">
    <property type="entry name" value="YhcR_OBF_like"/>
    <property type="match status" value="1"/>
</dbReference>
<dbReference type="STRING" id="1235591.CAK95_21035"/>
<dbReference type="GO" id="GO:0005509">
    <property type="term" value="F:calcium ion binding"/>
    <property type="evidence" value="ECO:0007669"/>
    <property type="project" value="InterPro"/>
</dbReference>
<dbReference type="GO" id="GO:0009166">
    <property type="term" value="P:nucleotide catabolic process"/>
    <property type="evidence" value="ECO:0007669"/>
    <property type="project" value="InterPro"/>
</dbReference>
<dbReference type="Gene3D" id="2.150.10.10">
    <property type="entry name" value="Serralysin-like metalloprotease, C-terminal"/>
    <property type="match status" value="3"/>
</dbReference>
<name>A0A1W6ZVY6_9HYPH</name>